<gene>
    <name evidence="3" type="ORF">J2Z34_001531</name>
</gene>
<comment type="similarity">
    <text evidence="1">Belongs to the CutC family.</text>
</comment>
<sequence>MIQMIAASIEDALTIEKAGADRIDLRTAFSEGGLTPSYGLIEQVVRNVSIPVFVTIRPHSRGYVYNHRDLDVMKGDAWMISELGCSGTSIGILNPDGMPDIAAIDYVLGNTNLKFTFNRAIDRSSNVMESLEILKRYQRCQEILTSGGPGSAFENFRILKEIADKKGRLGLFVGSGIEYHNIQFLTKTLKGCHLHVGTAIRKGERLNPVDLEDARELVEKYRAAMSGH</sequence>
<dbReference type="PANTHER" id="PTHR12598">
    <property type="entry name" value="COPPER HOMEOSTASIS PROTEIN CUTC"/>
    <property type="match status" value="1"/>
</dbReference>
<name>A0ABS4G3D2_9CLOT</name>
<dbReference type="Pfam" id="PF03932">
    <property type="entry name" value="CutC"/>
    <property type="match status" value="1"/>
</dbReference>
<dbReference type="PANTHER" id="PTHR12598:SF0">
    <property type="entry name" value="COPPER HOMEOSTASIS PROTEIN CUTC HOMOLOG"/>
    <property type="match status" value="1"/>
</dbReference>
<dbReference type="Gene3D" id="3.20.20.380">
    <property type="entry name" value="Copper homeostasis (CutC) domain"/>
    <property type="match status" value="1"/>
</dbReference>
<evidence type="ECO:0000313" key="3">
    <source>
        <dbReference type="EMBL" id="MBP1919046.1"/>
    </source>
</evidence>
<dbReference type="RefSeq" id="WP_209459258.1">
    <property type="nucleotide sequence ID" value="NZ_JAGGKC010000010.1"/>
</dbReference>
<accession>A0ABS4G3D2</accession>
<comment type="caution">
    <text evidence="3">The sequence shown here is derived from an EMBL/GenBank/DDBJ whole genome shotgun (WGS) entry which is preliminary data.</text>
</comment>
<dbReference type="SUPFAM" id="SSF110395">
    <property type="entry name" value="CutC-like"/>
    <property type="match status" value="1"/>
</dbReference>
<dbReference type="EMBL" id="JAGGKC010000010">
    <property type="protein sequence ID" value="MBP1919046.1"/>
    <property type="molecule type" value="Genomic_DNA"/>
</dbReference>
<evidence type="ECO:0000256" key="1">
    <source>
        <dbReference type="ARBA" id="ARBA00007768"/>
    </source>
</evidence>
<dbReference type="InterPro" id="IPR005627">
    <property type="entry name" value="CutC-like"/>
</dbReference>
<evidence type="ECO:0000313" key="4">
    <source>
        <dbReference type="Proteomes" id="UP001519271"/>
    </source>
</evidence>
<dbReference type="InterPro" id="IPR036822">
    <property type="entry name" value="CutC-like_dom_sf"/>
</dbReference>
<proteinExistence type="inferred from homology"/>
<organism evidence="3 4">
    <name type="scientific">Youngiibacter multivorans</name>
    <dbReference type="NCBI Taxonomy" id="937251"/>
    <lineage>
        <taxon>Bacteria</taxon>
        <taxon>Bacillati</taxon>
        <taxon>Bacillota</taxon>
        <taxon>Clostridia</taxon>
        <taxon>Eubacteriales</taxon>
        <taxon>Clostridiaceae</taxon>
        <taxon>Youngiibacter</taxon>
    </lineage>
</organism>
<keyword evidence="4" id="KW-1185">Reference proteome</keyword>
<evidence type="ECO:0000256" key="2">
    <source>
        <dbReference type="ARBA" id="ARBA00019014"/>
    </source>
</evidence>
<protein>
    <recommendedName>
        <fullName evidence="2">Copper homeostasis protein cutC homolog</fullName>
    </recommendedName>
</protein>
<reference evidence="3 4" key="1">
    <citation type="submission" date="2021-03" db="EMBL/GenBank/DDBJ databases">
        <title>Genomic Encyclopedia of Type Strains, Phase IV (KMG-IV): sequencing the most valuable type-strain genomes for metagenomic binning, comparative biology and taxonomic classification.</title>
        <authorList>
            <person name="Goeker M."/>
        </authorList>
    </citation>
    <scope>NUCLEOTIDE SEQUENCE [LARGE SCALE GENOMIC DNA]</scope>
    <source>
        <strain evidence="3 4">DSM 6139</strain>
    </source>
</reference>
<dbReference type="Proteomes" id="UP001519271">
    <property type="component" value="Unassembled WGS sequence"/>
</dbReference>